<dbReference type="AlphaFoldDB" id="A0A562QUP9"/>
<reference evidence="2 3" key="1">
    <citation type="journal article" date="2015" name="Stand. Genomic Sci.">
        <title>Genomic Encyclopedia of Bacterial and Archaeal Type Strains, Phase III: the genomes of soil and plant-associated and newly described type strains.</title>
        <authorList>
            <person name="Whitman W.B."/>
            <person name="Woyke T."/>
            <person name="Klenk H.P."/>
            <person name="Zhou Y."/>
            <person name="Lilburn T.G."/>
            <person name="Beck B.J."/>
            <person name="De Vos P."/>
            <person name="Vandamme P."/>
            <person name="Eisen J.A."/>
            <person name="Garrity G."/>
            <person name="Hugenholtz P."/>
            <person name="Kyrpides N.C."/>
        </authorList>
    </citation>
    <scope>NUCLEOTIDE SEQUENCE [LARGE SCALE GENOMIC DNA]</scope>
    <source>
        <strain evidence="2 3">CGMCC 1.10948</strain>
    </source>
</reference>
<organism evidence="2 3">
    <name type="scientific">Bradyrhizobium huanghuaihaiense</name>
    <dbReference type="NCBI Taxonomy" id="990078"/>
    <lineage>
        <taxon>Bacteria</taxon>
        <taxon>Pseudomonadati</taxon>
        <taxon>Pseudomonadota</taxon>
        <taxon>Alphaproteobacteria</taxon>
        <taxon>Hyphomicrobiales</taxon>
        <taxon>Nitrobacteraceae</taxon>
        <taxon>Bradyrhizobium</taxon>
    </lineage>
</organism>
<gene>
    <name evidence="2" type="ORF">IQ16_07607</name>
</gene>
<dbReference type="Proteomes" id="UP000316291">
    <property type="component" value="Unassembled WGS sequence"/>
</dbReference>
<dbReference type="EMBL" id="VLLA01000032">
    <property type="protein sequence ID" value="TWI60487.1"/>
    <property type="molecule type" value="Genomic_DNA"/>
</dbReference>
<keyword evidence="3" id="KW-1185">Reference proteome</keyword>
<sequence length="278" mass="31994">MAGHRYRRRYHKHIDIGHERARQHIEDAKRLTAELGGTDQDVKEYFFSLSPRSLTVILDAYEQQYGSGPRAYAQSTIAKWKTGAVHMSGTVAERLFRLLPPRMPLQEKYKLIENLWTHVGPKSRKVLKVGLNGDIQQIIDVIRGHMNDVVVRYAIPTSLEKRFEWLCAGDSRAKQDFLNHFLEHEKTFVVEGARRRIPVLLEHLRSSTGANTHRAAEVLKIGNHELEVTLDPSATGVCLEEPYVERSWSTRTSTEETSYWWVLWVLGAIVVLYALSHR</sequence>
<name>A0A562QUP9_9BRAD</name>
<accession>A0A562QUP9</accession>
<evidence type="ECO:0000256" key="1">
    <source>
        <dbReference type="SAM" id="Phobius"/>
    </source>
</evidence>
<comment type="caution">
    <text evidence="2">The sequence shown here is derived from an EMBL/GenBank/DDBJ whole genome shotgun (WGS) entry which is preliminary data.</text>
</comment>
<keyword evidence="1" id="KW-1133">Transmembrane helix</keyword>
<proteinExistence type="predicted"/>
<protein>
    <submittedName>
        <fullName evidence="2">Uncharacterized protein</fullName>
    </submittedName>
</protein>
<evidence type="ECO:0000313" key="2">
    <source>
        <dbReference type="EMBL" id="TWI60487.1"/>
    </source>
</evidence>
<dbReference type="RefSeq" id="WP_145832084.1">
    <property type="nucleotide sequence ID" value="NZ_VLLA01000032.1"/>
</dbReference>
<keyword evidence="1" id="KW-0472">Membrane</keyword>
<dbReference type="OrthoDB" id="7850467at2"/>
<feature type="transmembrane region" description="Helical" evidence="1">
    <location>
        <begin position="258"/>
        <end position="275"/>
    </location>
</feature>
<evidence type="ECO:0000313" key="3">
    <source>
        <dbReference type="Proteomes" id="UP000316291"/>
    </source>
</evidence>
<keyword evidence="1" id="KW-0812">Transmembrane</keyword>